<evidence type="ECO:0000313" key="3">
    <source>
        <dbReference type="EMBL" id="RSU45930.1"/>
    </source>
</evidence>
<comment type="caution">
    <text evidence="3">The sequence shown here is derived from an EMBL/GenBank/DDBJ whole genome shotgun (WGS) entry which is preliminary data.</text>
</comment>
<evidence type="ECO:0000256" key="1">
    <source>
        <dbReference type="SAM" id="SignalP"/>
    </source>
</evidence>
<keyword evidence="1" id="KW-0732">Signal</keyword>
<dbReference type="PANTHER" id="PTHR34406:SF1">
    <property type="entry name" value="PROTEIN YCEI"/>
    <property type="match status" value="1"/>
</dbReference>
<dbReference type="PANTHER" id="PTHR34406">
    <property type="entry name" value="PROTEIN YCEI"/>
    <property type="match status" value="1"/>
</dbReference>
<gene>
    <name evidence="3" type="ORF">DAH51_26670</name>
</gene>
<dbReference type="InterPro" id="IPR036761">
    <property type="entry name" value="TTHA0802/YceI-like_sf"/>
</dbReference>
<organism evidence="3 4">
    <name type="scientific">Sphingobium yanoikuyae</name>
    <name type="common">Sphingomonas yanoikuyae</name>
    <dbReference type="NCBI Taxonomy" id="13690"/>
    <lineage>
        <taxon>Bacteria</taxon>
        <taxon>Pseudomonadati</taxon>
        <taxon>Pseudomonadota</taxon>
        <taxon>Alphaproteobacteria</taxon>
        <taxon>Sphingomonadales</taxon>
        <taxon>Sphingomonadaceae</taxon>
        <taxon>Sphingobium</taxon>
    </lineage>
</organism>
<dbReference type="InterPro" id="IPR007372">
    <property type="entry name" value="Lipid/polyisoprenoid-bd_YceI"/>
</dbReference>
<protein>
    <submittedName>
        <fullName evidence="3">Polyisoprenoid-binding protein</fullName>
    </submittedName>
</protein>
<dbReference type="RefSeq" id="WP_126000239.1">
    <property type="nucleotide sequence ID" value="NZ_QRAL01000066.1"/>
</dbReference>
<dbReference type="Gene3D" id="2.40.128.110">
    <property type="entry name" value="Lipid/polyisoprenoid-binding, YceI-like"/>
    <property type="match status" value="1"/>
</dbReference>
<dbReference type="EMBL" id="QRAL01000066">
    <property type="protein sequence ID" value="RSU45930.1"/>
    <property type="molecule type" value="Genomic_DNA"/>
</dbReference>
<sequence length="206" mass="21575">MKKTMIAGSAVMLLGLAPVSYVLAQQVASTNPATVEAGTYQVEPYHTQIGFTLLHLGFSHFSGVFSQASGTLTIDPARPEAAKLEVSVPIQSVSTQVSKLDEELKGDQWFDAGQFPNATFSSTKVTPGGNGSATIAGNLTLHGVTRPVTLTAHFVGGGVNPLNKAYTIGFDATGTIKRSDFGVKTYVPLVGDEVTLTIAGAFEKQN</sequence>
<reference evidence="3 4" key="1">
    <citation type="submission" date="2018-07" db="EMBL/GenBank/DDBJ databases">
        <title>Genomic and Epidemiologic Investigation of an Indolent Hospital Outbreak.</title>
        <authorList>
            <person name="Johnson R.C."/>
            <person name="Deming C."/>
            <person name="Conlan S."/>
            <person name="Zellmer C.J."/>
            <person name="Michelin A.V."/>
            <person name="Lee-Lin S."/>
            <person name="Thomas P.J."/>
            <person name="Park M."/>
            <person name="Weingarten R.A."/>
            <person name="Less J."/>
            <person name="Dekker J.P."/>
            <person name="Frank K.M."/>
            <person name="Musser K.A."/>
            <person name="Mcquiston J.R."/>
            <person name="Henderson D.K."/>
            <person name="Lau A.F."/>
            <person name="Palmore T.N."/>
            <person name="Segre J.A."/>
        </authorList>
    </citation>
    <scope>NUCLEOTIDE SEQUENCE [LARGE SCALE GENOMIC DNA]</scope>
    <source>
        <strain evidence="3 4">SK-NIH.Env6_1116</strain>
    </source>
</reference>
<name>A0A430BBD6_SPHYA</name>
<dbReference type="SMART" id="SM00867">
    <property type="entry name" value="YceI"/>
    <property type="match status" value="1"/>
</dbReference>
<evidence type="ECO:0000313" key="4">
    <source>
        <dbReference type="Proteomes" id="UP000287401"/>
    </source>
</evidence>
<dbReference type="SUPFAM" id="SSF101874">
    <property type="entry name" value="YceI-like"/>
    <property type="match status" value="1"/>
</dbReference>
<dbReference type="Pfam" id="PF04264">
    <property type="entry name" value="YceI"/>
    <property type="match status" value="1"/>
</dbReference>
<dbReference type="Proteomes" id="UP000287401">
    <property type="component" value="Unassembled WGS sequence"/>
</dbReference>
<dbReference type="AlphaFoldDB" id="A0A430BBD6"/>
<feature type="signal peptide" evidence="1">
    <location>
        <begin position="1"/>
        <end position="24"/>
    </location>
</feature>
<evidence type="ECO:0000259" key="2">
    <source>
        <dbReference type="SMART" id="SM00867"/>
    </source>
</evidence>
<proteinExistence type="predicted"/>
<accession>A0A430BBD6</accession>
<feature type="domain" description="Lipid/polyisoprenoid-binding YceI-like" evidence="2">
    <location>
        <begin position="39"/>
        <end position="203"/>
    </location>
</feature>
<feature type="chain" id="PRO_5019457719" evidence="1">
    <location>
        <begin position="25"/>
        <end position="206"/>
    </location>
</feature>